<dbReference type="PROSITE" id="PS51354">
    <property type="entry name" value="GLUTAREDOXIN_2"/>
    <property type="match status" value="1"/>
</dbReference>
<proteinExistence type="predicted"/>
<dbReference type="CDD" id="cd00158">
    <property type="entry name" value="RHOD"/>
    <property type="match status" value="1"/>
</dbReference>
<dbReference type="InterPro" id="IPR033658">
    <property type="entry name" value="GRX_PICOT-like"/>
</dbReference>
<dbReference type="GO" id="GO:0046872">
    <property type="term" value="F:metal ion binding"/>
    <property type="evidence" value="ECO:0007669"/>
    <property type="project" value="UniProtKB-KW"/>
</dbReference>
<evidence type="ECO:0000256" key="4">
    <source>
        <dbReference type="ARBA" id="ARBA00023014"/>
    </source>
</evidence>
<dbReference type="SMART" id="SM00450">
    <property type="entry name" value="RHOD"/>
    <property type="match status" value="1"/>
</dbReference>
<keyword evidence="3" id="KW-0408">Iron</keyword>
<dbReference type="SUPFAM" id="SSF52833">
    <property type="entry name" value="Thioredoxin-like"/>
    <property type="match status" value="1"/>
</dbReference>
<evidence type="ECO:0000256" key="2">
    <source>
        <dbReference type="ARBA" id="ARBA00022723"/>
    </source>
</evidence>
<keyword evidence="2" id="KW-0479">Metal-binding</keyword>
<dbReference type="GO" id="GO:0051537">
    <property type="term" value="F:2 iron, 2 sulfur cluster binding"/>
    <property type="evidence" value="ECO:0007669"/>
    <property type="project" value="UniProtKB-KW"/>
</dbReference>
<dbReference type="InterPro" id="IPR004480">
    <property type="entry name" value="Monothiol_GRX-rel"/>
</dbReference>
<sequence length="308" mass="32653">MSLDPALRARIDGVLADNRIVLFMKGSPAAPQCGFSAKASGILNGLGVEYGHVDVLADPAIREGIKTYGNWPTVPQLYIDRELVGGSDIVEHMLNTGELHAALGLPEPDRTPPAITISDEAAEAIRSAMADADPGMALHLSIGPRFDANLRLAEPSGHEVVAEANGIRVYFDVASAPRAQGLQIGWTEGPRGAGIAIHNPNAPGPVKPLTVAALKARLDAGDITVVDVRPVEDREFAPFPGAEVLDQASHDRLAAFDKATPLAFLCHHGVSSRQAAEHFRALGFRDVHNVEGGIEAWSSEIDPSVPKY</sequence>
<evidence type="ECO:0000256" key="3">
    <source>
        <dbReference type="ARBA" id="ARBA00023004"/>
    </source>
</evidence>
<dbReference type="InterPro" id="IPR035903">
    <property type="entry name" value="HesB-like_dom_sf"/>
</dbReference>
<feature type="domain" description="Rhodanese" evidence="6">
    <location>
        <begin position="219"/>
        <end position="306"/>
    </location>
</feature>
<dbReference type="InterPro" id="IPR036249">
    <property type="entry name" value="Thioredoxin-like_sf"/>
</dbReference>
<protein>
    <submittedName>
        <fullName evidence="7">Grx4 family monothiol glutaredoxin</fullName>
    </submittedName>
</protein>
<keyword evidence="1" id="KW-0001">2Fe-2S</keyword>
<keyword evidence="5" id="KW-0676">Redox-active center</keyword>
<keyword evidence="9" id="KW-1185">Reference proteome</keyword>
<dbReference type="InterPro" id="IPR002109">
    <property type="entry name" value="Glutaredoxin"/>
</dbReference>
<reference evidence="7" key="2">
    <citation type="submission" date="2021-04" db="EMBL/GenBank/DDBJ databases">
        <authorList>
            <person name="Karlyshev A.V."/>
        </authorList>
    </citation>
    <scope>NUCLEOTIDE SEQUENCE</scope>
    <source>
        <strain evidence="7">LMG 29479</strain>
    </source>
</reference>
<dbReference type="NCBIfam" id="TIGR00365">
    <property type="entry name" value="Grx4 family monothiol glutaredoxin"/>
    <property type="match status" value="1"/>
</dbReference>
<keyword evidence="4" id="KW-0411">Iron-sulfur</keyword>
<dbReference type="CDD" id="cd03028">
    <property type="entry name" value="GRX_PICOT_like"/>
    <property type="match status" value="1"/>
</dbReference>
<organism evidence="7">
    <name type="scientific">Coralloluteibacterium stylophorae</name>
    <dbReference type="NCBI Taxonomy" id="1776034"/>
    <lineage>
        <taxon>Bacteria</taxon>
        <taxon>Pseudomonadati</taxon>
        <taxon>Pseudomonadota</taxon>
        <taxon>Gammaproteobacteria</taxon>
        <taxon>Lysobacterales</taxon>
        <taxon>Lysobacteraceae</taxon>
        <taxon>Coralloluteibacterium</taxon>
    </lineage>
</organism>
<dbReference type="InterPro" id="IPR001763">
    <property type="entry name" value="Rhodanese-like_dom"/>
</dbReference>
<evidence type="ECO:0000256" key="5">
    <source>
        <dbReference type="ARBA" id="ARBA00023284"/>
    </source>
</evidence>
<dbReference type="AlphaFoldDB" id="A0A8J8AWI0"/>
<comment type="caution">
    <text evidence="7">The sequence shown here is derived from an EMBL/GenBank/DDBJ whole genome shotgun (WGS) entry which is preliminary data.</text>
</comment>
<dbReference type="Pfam" id="PF00462">
    <property type="entry name" value="Glutaredoxin"/>
    <property type="match status" value="1"/>
</dbReference>
<dbReference type="Proteomes" id="UP000675747">
    <property type="component" value="Unassembled WGS sequence"/>
</dbReference>
<dbReference type="PANTHER" id="PTHR10293">
    <property type="entry name" value="GLUTAREDOXIN FAMILY MEMBER"/>
    <property type="match status" value="1"/>
</dbReference>
<dbReference type="SUPFAM" id="SSF52821">
    <property type="entry name" value="Rhodanese/Cell cycle control phosphatase"/>
    <property type="match status" value="1"/>
</dbReference>
<dbReference type="RefSeq" id="WP_211925286.1">
    <property type="nucleotide sequence ID" value="NZ_JAGQFT020000009.1"/>
</dbReference>
<dbReference type="SUPFAM" id="SSF89360">
    <property type="entry name" value="HesB-like domain"/>
    <property type="match status" value="1"/>
</dbReference>
<reference evidence="8 9" key="1">
    <citation type="journal article" date="2021" name="Microbiol. Resour. Announc.">
        <title>Draft Genome Sequence of Coralloluteibacterium stylophorae LMG 29479T.</title>
        <authorList>
            <person name="Karlyshev A.V."/>
            <person name="Kudryashova E.B."/>
            <person name="Ariskina E.V."/>
            <person name="Conroy A.P."/>
            <person name="Abidueva E.Y."/>
        </authorList>
    </citation>
    <scope>NUCLEOTIDE SEQUENCE [LARGE SCALE GENOMIC DNA]</scope>
    <source>
        <strain evidence="8 9">LMG 29479</strain>
    </source>
</reference>
<accession>A0A8J8AWI0</accession>
<evidence type="ECO:0000259" key="6">
    <source>
        <dbReference type="PROSITE" id="PS50206"/>
    </source>
</evidence>
<dbReference type="Pfam" id="PF00581">
    <property type="entry name" value="Rhodanese"/>
    <property type="match status" value="1"/>
</dbReference>
<dbReference type="EMBL" id="JAGQFT020000009">
    <property type="protein sequence ID" value="MBS7458243.1"/>
    <property type="molecule type" value="Genomic_DNA"/>
</dbReference>
<evidence type="ECO:0000313" key="8">
    <source>
        <dbReference type="EMBL" id="MBS7458243.1"/>
    </source>
</evidence>
<dbReference type="PANTHER" id="PTHR10293:SF16">
    <property type="entry name" value="GLUTAREDOXIN-RELATED PROTEIN 5, MITOCHONDRIAL"/>
    <property type="match status" value="1"/>
</dbReference>
<gene>
    <name evidence="7" type="primary">grxD</name>
    <name evidence="8" type="ORF">KB893_013975</name>
    <name evidence="7" type="ORF">KB893_02130</name>
</gene>
<dbReference type="Gene3D" id="3.40.30.10">
    <property type="entry name" value="Glutaredoxin"/>
    <property type="match status" value="1"/>
</dbReference>
<dbReference type="InterPro" id="IPR036873">
    <property type="entry name" value="Rhodanese-like_dom_sf"/>
</dbReference>
<dbReference type="Gene3D" id="3.40.250.10">
    <property type="entry name" value="Rhodanese-like domain"/>
    <property type="match status" value="1"/>
</dbReference>
<evidence type="ECO:0000313" key="7">
    <source>
        <dbReference type="EMBL" id="MBR0561322.1"/>
    </source>
</evidence>
<name>A0A8J8AWI0_9GAMM</name>
<dbReference type="PROSITE" id="PS50206">
    <property type="entry name" value="RHODANESE_3"/>
    <property type="match status" value="1"/>
</dbReference>
<evidence type="ECO:0000313" key="9">
    <source>
        <dbReference type="Proteomes" id="UP000675747"/>
    </source>
</evidence>
<dbReference type="Gene3D" id="2.60.300.12">
    <property type="entry name" value="HesB-like domain"/>
    <property type="match status" value="1"/>
</dbReference>
<evidence type="ECO:0000256" key="1">
    <source>
        <dbReference type="ARBA" id="ARBA00022714"/>
    </source>
</evidence>
<dbReference type="EMBL" id="JAGQFT010000007">
    <property type="protein sequence ID" value="MBR0561322.1"/>
    <property type="molecule type" value="Genomic_DNA"/>
</dbReference>